<dbReference type="AlphaFoldDB" id="A0A1D9MAU1"/>
<accession>A0A1D9MAU1</accession>
<proteinExistence type="predicted"/>
<evidence type="ECO:0000313" key="1">
    <source>
        <dbReference type="EMBL" id="AOZ68986.1"/>
    </source>
</evidence>
<dbReference type="RefSeq" id="WP_071165852.1">
    <property type="nucleotide sequence ID" value="NZ_CP017781.1"/>
</dbReference>
<reference evidence="1 2" key="1">
    <citation type="submission" date="2016-10" db="EMBL/GenBank/DDBJ databases">
        <title>Rhodobacter sp. LPB0142, isolated from sea water.</title>
        <authorList>
            <person name="Kim E."/>
            <person name="Yi H."/>
        </authorList>
    </citation>
    <scope>NUCLEOTIDE SEQUENCE [LARGE SCALE GENOMIC DNA]</scope>
    <source>
        <strain evidence="1 2">LPB0142</strain>
    </source>
</reference>
<dbReference type="EMBL" id="CP017781">
    <property type="protein sequence ID" value="AOZ68986.1"/>
    <property type="molecule type" value="Genomic_DNA"/>
</dbReference>
<dbReference type="Proteomes" id="UP000176562">
    <property type="component" value="Chromosome"/>
</dbReference>
<sequence length="83" mass="8807">MHVSRGGAAYLKGRQPRQAWPPLCALLLAEVRLRRALDRARHAGDLADLAEDFLDHQDLARTEAGGAAPGAGARAAELLALAQ</sequence>
<dbReference type="KEGG" id="rhp:LPB142_06350"/>
<evidence type="ECO:0000313" key="2">
    <source>
        <dbReference type="Proteomes" id="UP000176562"/>
    </source>
</evidence>
<name>A0A1D9MAU1_9RHOB</name>
<organism evidence="1 2">
    <name type="scientific">Rhodobacter xanthinilyticus</name>
    <dbReference type="NCBI Taxonomy" id="1850250"/>
    <lineage>
        <taxon>Bacteria</taxon>
        <taxon>Pseudomonadati</taxon>
        <taxon>Pseudomonadota</taxon>
        <taxon>Alphaproteobacteria</taxon>
        <taxon>Rhodobacterales</taxon>
        <taxon>Rhodobacter group</taxon>
        <taxon>Rhodobacter</taxon>
    </lineage>
</organism>
<keyword evidence="2" id="KW-1185">Reference proteome</keyword>
<protein>
    <submittedName>
        <fullName evidence="1">Uncharacterized protein</fullName>
    </submittedName>
</protein>
<gene>
    <name evidence="1" type="ORF">LPB142_06350</name>
</gene>